<protein>
    <submittedName>
        <fullName evidence="4">T7SS effector LXG polymorphic toxin</fullName>
    </submittedName>
</protein>
<evidence type="ECO:0000259" key="3">
    <source>
        <dbReference type="PROSITE" id="PS51756"/>
    </source>
</evidence>
<evidence type="ECO:0000313" key="5">
    <source>
        <dbReference type="Proteomes" id="UP001215143"/>
    </source>
</evidence>
<keyword evidence="5" id="KW-1185">Reference proteome</keyword>
<dbReference type="InterPro" id="IPR032869">
    <property type="entry name" value="WHH_dom_containing"/>
</dbReference>
<keyword evidence="2" id="KW-0175">Coiled coil</keyword>
<dbReference type="Pfam" id="PF14414">
    <property type="entry name" value="WHH"/>
    <property type="match status" value="1"/>
</dbReference>
<evidence type="ECO:0000313" key="4">
    <source>
        <dbReference type="EMBL" id="WDF02114.1"/>
    </source>
</evidence>
<sequence length="703" mass="76558">MKVLDVQEVMDAIDKIKISKQQDSDNIESLRASIQKIEQLETLQGKGGEALKDHFRRLHLPVLEAFHLLIRQYMEQLDRVKSNLLGFESSSAIVREEFLSGELKNGLDRIATTATEDANEIESIRTSISDILPLTPFSMEGVLRQVDRGKDHAKETIETLHALDEQNEALLAQAESTLREVTNVVSQVANWSSGGAILSAETLAEVDANVEALYANLVTEAIQMTPPDPFDLTGHESVMYQTALPLEFLYTGAYANIPGGLEAMSWYYMNQFPVSAMMNNEQAIQACVAPPVEQDVDEGGGWLNATFNFFKGLGSGAVNAVGDAVEGVVDVVTDPIGFITDTAEFIGAIVDDPALVGEIATELWHAFEDDVINGDAQSRGEWTGYALGLVGTAVVGDKGVSKIANSGQLAKLGRIGGKDGYKTRHEIELRLATQTPPTRPSLRTSMSNTRTRGVQALNTYAKNMKMSATIATGQASIAVKGATGQVKDRFVRGMDNLQTNLNGNTPALAPAGGPVNHVPYNAMDSRKIQQDVGGVKQEQLRKIEVGSGVEGPKILNNGKSLDEMAKIYAGMVMSNKKWSWNKDVENGKSLSIKEKKLIKEKAIVMNAIPKVEVKRVHGMKFGFADFKSAGLVLETKYLPEKLWKTSDVEQFNWLDSAVGGRIAGTTWHHSEIPGEMQLVETGIHDIIPHNGGRTKGMWADAPR</sequence>
<dbReference type="EMBL" id="CP117834">
    <property type="protein sequence ID" value="WDF02114.1"/>
    <property type="molecule type" value="Genomic_DNA"/>
</dbReference>
<dbReference type="InterPro" id="IPR006829">
    <property type="entry name" value="LXG_dom"/>
</dbReference>
<dbReference type="InterPro" id="IPR051768">
    <property type="entry name" value="Bact_secretion_toxin"/>
</dbReference>
<evidence type="ECO:0000256" key="1">
    <source>
        <dbReference type="ARBA" id="ARBA00034117"/>
    </source>
</evidence>
<reference evidence="4 5" key="1">
    <citation type="submission" date="2023-02" db="EMBL/GenBank/DDBJ databases">
        <authorList>
            <person name="Liu G."/>
        </authorList>
    </citation>
    <scope>NUCLEOTIDE SEQUENCE [LARGE SCALE GENOMIC DNA]</scope>
    <source>
        <strain evidence="4 5">DSM 23008</strain>
    </source>
</reference>
<dbReference type="Proteomes" id="UP001215143">
    <property type="component" value="Chromosome"/>
</dbReference>
<dbReference type="Pfam" id="PF04740">
    <property type="entry name" value="LXG"/>
    <property type="match status" value="1"/>
</dbReference>
<feature type="domain" description="LXG" evidence="3">
    <location>
        <begin position="1"/>
        <end position="234"/>
    </location>
</feature>
<feature type="coiled-coil region" evidence="2">
    <location>
        <begin position="153"/>
        <end position="180"/>
    </location>
</feature>
<dbReference type="PROSITE" id="PS51756">
    <property type="entry name" value="LXG"/>
    <property type="match status" value="1"/>
</dbReference>
<evidence type="ECO:0000256" key="2">
    <source>
        <dbReference type="SAM" id="Coils"/>
    </source>
</evidence>
<dbReference type="PANTHER" id="PTHR34976:SF2">
    <property type="entry name" value="TYPE VII SECRETION SYSTEM PROTEIN ESSD"/>
    <property type="match status" value="1"/>
</dbReference>
<name>A0ABY7W3E7_9BACI</name>
<proteinExistence type="inferred from homology"/>
<organism evidence="4 5">
    <name type="scientific">Shouchella hunanensis</name>
    <dbReference type="NCBI Taxonomy" id="766894"/>
    <lineage>
        <taxon>Bacteria</taxon>
        <taxon>Bacillati</taxon>
        <taxon>Bacillota</taxon>
        <taxon>Bacilli</taxon>
        <taxon>Bacillales</taxon>
        <taxon>Bacillaceae</taxon>
        <taxon>Shouchella</taxon>
    </lineage>
</organism>
<comment type="similarity">
    <text evidence="1">In the N-terminal section; belongs to the LXG family.</text>
</comment>
<dbReference type="RefSeq" id="WP_274271852.1">
    <property type="nucleotide sequence ID" value="NZ_CP117834.1"/>
</dbReference>
<dbReference type="PANTHER" id="PTHR34976">
    <property type="entry name" value="RIBONUCLEASE YQCG-RELATED"/>
    <property type="match status" value="1"/>
</dbReference>
<accession>A0ABY7W3E7</accession>
<gene>
    <name evidence="4" type="ORF">PQ477_11320</name>
</gene>